<keyword evidence="4" id="KW-1185">Reference proteome</keyword>
<dbReference type="Proteomes" id="UP000026249">
    <property type="component" value="Unassembled WGS sequence"/>
</dbReference>
<dbReference type="STRING" id="1454373.ACMU_01255"/>
<keyword evidence="2" id="KW-0732">Signal</keyword>
<comment type="caution">
    <text evidence="3">The sequence shown here is derived from an EMBL/GenBank/DDBJ whole genome shotgun (WGS) entry which is preliminary data.</text>
</comment>
<feature type="transmembrane region" description="Helical" evidence="1">
    <location>
        <begin position="137"/>
        <end position="157"/>
    </location>
</feature>
<accession>A0A037ZM20</accession>
<reference evidence="3 4" key="1">
    <citation type="submission" date="2014-03" db="EMBL/GenBank/DDBJ databases">
        <title>Draft Genome Sequence of Actibacterium mucosum KCTC 23349, a Marine Alphaproteobacterium with Complex Ionic Requirements Isolated from Mediterranean Seawater at Malvarrosa Beach, Valencia, Spain.</title>
        <authorList>
            <person name="Arahal D.R."/>
            <person name="Shao Z."/>
            <person name="Lai Q."/>
            <person name="Pujalte M.J."/>
        </authorList>
    </citation>
    <scope>NUCLEOTIDE SEQUENCE [LARGE SCALE GENOMIC DNA]</scope>
    <source>
        <strain evidence="3 4">KCTC 23349</strain>
    </source>
</reference>
<feature type="transmembrane region" description="Helical" evidence="1">
    <location>
        <begin position="89"/>
        <end position="107"/>
    </location>
</feature>
<evidence type="ECO:0000313" key="3">
    <source>
        <dbReference type="EMBL" id="KAJ57149.1"/>
    </source>
</evidence>
<evidence type="ECO:0000256" key="1">
    <source>
        <dbReference type="SAM" id="Phobius"/>
    </source>
</evidence>
<feature type="transmembrane region" description="Helical" evidence="1">
    <location>
        <begin position="62"/>
        <end position="83"/>
    </location>
</feature>
<feature type="transmembrane region" description="Helical" evidence="1">
    <location>
        <begin position="32"/>
        <end position="50"/>
    </location>
</feature>
<dbReference type="OrthoDB" id="9808192at2"/>
<evidence type="ECO:0000256" key="2">
    <source>
        <dbReference type="SAM" id="SignalP"/>
    </source>
</evidence>
<evidence type="ECO:0008006" key="5">
    <source>
        <dbReference type="Google" id="ProtNLM"/>
    </source>
</evidence>
<sequence length="185" mass="18892">MRTLFILLLSSLPALADVPTDAGLAGGLRHDLLNWAAMVPLTVLGLWAAMLGRPKMWVVPPVAALAILGGSMLAPVLLPVVPITLPETALVLALAGIAVAWLAVLWVQPPVLIAALLAGVYGGVLGLLHAGPLLFSVGYAGAALLYVLIGLGAGLGLRFFTSITAMRFTALGAVAFGVWTLSGTV</sequence>
<protein>
    <recommendedName>
        <fullName evidence="5">Hydrogenase</fullName>
    </recommendedName>
</protein>
<feature type="chain" id="PRO_5001559633" description="Hydrogenase" evidence="2">
    <location>
        <begin position="17"/>
        <end position="185"/>
    </location>
</feature>
<feature type="signal peptide" evidence="2">
    <location>
        <begin position="1"/>
        <end position="16"/>
    </location>
</feature>
<keyword evidence="1" id="KW-0812">Transmembrane</keyword>
<dbReference type="EMBL" id="JFKE01000001">
    <property type="protein sequence ID" value="KAJ57149.1"/>
    <property type="molecule type" value="Genomic_DNA"/>
</dbReference>
<gene>
    <name evidence="3" type="ORF">ACMU_01255</name>
</gene>
<dbReference type="AlphaFoldDB" id="A0A037ZM20"/>
<name>A0A037ZM20_9RHOB</name>
<dbReference type="RefSeq" id="WP_035255397.1">
    <property type="nucleotide sequence ID" value="NZ_JFKE01000001.1"/>
</dbReference>
<keyword evidence="1" id="KW-1133">Transmembrane helix</keyword>
<feature type="transmembrane region" description="Helical" evidence="1">
    <location>
        <begin position="112"/>
        <end position="131"/>
    </location>
</feature>
<organism evidence="3 4">
    <name type="scientific">Actibacterium mucosum KCTC 23349</name>
    <dbReference type="NCBI Taxonomy" id="1454373"/>
    <lineage>
        <taxon>Bacteria</taxon>
        <taxon>Pseudomonadati</taxon>
        <taxon>Pseudomonadota</taxon>
        <taxon>Alphaproteobacteria</taxon>
        <taxon>Rhodobacterales</taxon>
        <taxon>Roseobacteraceae</taxon>
        <taxon>Actibacterium</taxon>
    </lineage>
</organism>
<proteinExistence type="predicted"/>
<keyword evidence="1" id="KW-0472">Membrane</keyword>
<evidence type="ECO:0000313" key="4">
    <source>
        <dbReference type="Proteomes" id="UP000026249"/>
    </source>
</evidence>